<evidence type="ECO:0000313" key="2">
    <source>
        <dbReference type="Proteomes" id="UP001597216"/>
    </source>
</evidence>
<reference evidence="2" key="1">
    <citation type="journal article" date="2019" name="Int. J. Syst. Evol. Microbiol.">
        <title>The Global Catalogue of Microorganisms (GCM) 10K type strain sequencing project: providing services to taxonomists for standard genome sequencing and annotation.</title>
        <authorList>
            <consortium name="The Broad Institute Genomics Platform"/>
            <consortium name="The Broad Institute Genome Sequencing Center for Infectious Disease"/>
            <person name="Wu L."/>
            <person name="Ma J."/>
        </authorList>
    </citation>
    <scope>NUCLEOTIDE SEQUENCE [LARGE SCALE GENOMIC DNA]</scope>
    <source>
        <strain evidence="2">CCUG 55074</strain>
    </source>
</reference>
<comment type="caution">
    <text evidence="1">The sequence shown here is derived from an EMBL/GenBank/DDBJ whole genome shotgun (WGS) entry which is preliminary data.</text>
</comment>
<name>A0ABW3SY58_9CAUL</name>
<organism evidence="1 2">
    <name type="scientific">Phenylobacterium conjunctum</name>
    <dbReference type="NCBI Taxonomy" id="1298959"/>
    <lineage>
        <taxon>Bacteria</taxon>
        <taxon>Pseudomonadati</taxon>
        <taxon>Pseudomonadota</taxon>
        <taxon>Alphaproteobacteria</taxon>
        <taxon>Caulobacterales</taxon>
        <taxon>Caulobacteraceae</taxon>
        <taxon>Phenylobacterium</taxon>
    </lineage>
</organism>
<dbReference type="EMBL" id="JBHTLQ010000007">
    <property type="protein sequence ID" value="MFD1189868.1"/>
    <property type="molecule type" value="Genomic_DNA"/>
</dbReference>
<proteinExistence type="predicted"/>
<gene>
    <name evidence="1" type="ORF">ACFQ27_04690</name>
</gene>
<protein>
    <submittedName>
        <fullName evidence="1">Uncharacterized protein</fullName>
    </submittedName>
</protein>
<accession>A0ABW3SY58</accession>
<evidence type="ECO:0000313" key="1">
    <source>
        <dbReference type="EMBL" id="MFD1189868.1"/>
    </source>
</evidence>
<keyword evidence="2" id="KW-1185">Reference proteome</keyword>
<sequence length="75" mass="8675">MKLWGQISVELTVGDYVEAADHQRRLEDILKLVRDAYPEATLSMRERRQRKAQPLVRALPRPAATGKLNDYIERA</sequence>
<dbReference type="RefSeq" id="WP_374345159.1">
    <property type="nucleotide sequence ID" value="NZ_JBHTLQ010000007.1"/>
</dbReference>
<dbReference type="Proteomes" id="UP001597216">
    <property type="component" value="Unassembled WGS sequence"/>
</dbReference>